<sequence length="259" mass="29533">MLHQRMFESGTYKSLLERIAFYEAPEASMARTQRDEFLAEKEKSRKQCREDQDPPHPLPDSDLSKRRRHDISTSGSSQPPAPQSSAWKKSNTQDAPSSSSKQQSSPHAEQSPITDDERPATLEPAWVIPSSYIPDAVNNWANALATTYQALTENSLLEKTGDMQMFMHWYCQKMGNTKLTQADLEGQPYEVVKAFYPNVVQLQFQMEKCHKMLTDQINWANPEGDQDRIDISKPLPLSGPPGHVTIQTQFFFNHDLDYL</sequence>
<gene>
    <name evidence="2" type="ORF">Tco_1056218</name>
</gene>
<evidence type="ECO:0000256" key="1">
    <source>
        <dbReference type="SAM" id="MobiDB-lite"/>
    </source>
</evidence>
<feature type="compositionally biased region" description="Polar residues" evidence="1">
    <location>
        <begin position="87"/>
        <end position="96"/>
    </location>
</feature>
<name>A0ABQ5H218_9ASTR</name>
<feature type="compositionally biased region" description="Basic and acidic residues" evidence="1">
    <location>
        <begin position="32"/>
        <end position="54"/>
    </location>
</feature>
<evidence type="ECO:0000313" key="3">
    <source>
        <dbReference type="Proteomes" id="UP001151760"/>
    </source>
</evidence>
<reference evidence="2" key="2">
    <citation type="submission" date="2022-01" db="EMBL/GenBank/DDBJ databases">
        <authorList>
            <person name="Yamashiro T."/>
            <person name="Shiraishi A."/>
            <person name="Satake H."/>
            <person name="Nakayama K."/>
        </authorList>
    </citation>
    <scope>NUCLEOTIDE SEQUENCE</scope>
</reference>
<organism evidence="2 3">
    <name type="scientific">Tanacetum coccineum</name>
    <dbReference type="NCBI Taxonomy" id="301880"/>
    <lineage>
        <taxon>Eukaryota</taxon>
        <taxon>Viridiplantae</taxon>
        <taxon>Streptophyta</taxon>
        <taxon>Embryophyta</taxon>
        <taxon>Tracheophyta</taxon>
        <taxon>Spermatophyta</taxon>
        <taxon>Magnoliopsida</taxon>
        <taxon>eudicotyledons</taxon>
        <taxon>Gunneridae</taxon>
        <taxon>Pentapetalae</taxon>
        <taxon>asterids</taxon>
        <taxon>campanulids</taxon>
        <taxon>Asterales</taxon>
        <taxon>Asteraceae</taxon>
        <taxon>Asteroideae</taxon>
        <taxon>Anthemideae</taxon>
        <taxon>Anthemidinae</taxon>
        <taxon>Tanacetum</taxon>
    </lineage>
</organism>
<feature type="region of interest" description="Disordered" evidence="1">
    <location>
        <begin position="23"/>
        <end position="119"/>
    </location>
</feature>
<dbReference type="EMBL" id="BQNB010019117">
    <property type="protein sequence ID" value="GJT81876.1"/>
    <property type="molecule type" value="Genomic_DNA"/>
</dbReference>
<accession>A0ABQ5H218</accession>
<keyword evidence="3" id="KW-1185">Reference proteome</keyword>
<evidence type="ECO:0000313" key="2">
    <source>
        <dbReference type="EMBL" id="GJT81876.1"/>
    </source>
</evidence>
<proteinExistence type="predicted"/>
<reference evidence="2" key="1">
    <citation type="journal article" date="2022" name="Int. J. Mol. Sci.">
        <title>Draft Genome of Tanacetum Coccineum: Genomic Comparison of Closely Related Tanacetum-Family Plants.</title>
        <authorList>
            <person name="Yamashiro T."/>
            <person name="Shiraishi A."/>
            <person name="Nakayama K."/>
            <person name="Satake H."/>
        </authorList>
    </citation>
    <scope>NUCLEOTIDE SEQUENCE</scope>
</reference>
<protein>
    <submittedName>
        <fullName evidence="2">Uncharacterized protein</fullName>
    </submittedName>
</protein>
<feature type="compositionally biased region" description="Low complexity" evidence="1">
    <location>
        <begin position="72"/>
        <end position="86"/>
    </location>
</feature>
<comment type="caution">
    <text evidence="2">The sequence shown here is derived from an EMBL/GenBank/DDBJ whole genome shotgun (WGS) entry which is preliminary data.</text>
</comment>
<dbReference type="Proteomes" id="UP001151760">
    <property type="component" value="Unassembled WGS sequence"/>
</dbReference>